<dbReference type="PANTHER" id="PTHR10655:SF17">
    <property type="entry name" value="LYSOPHOSPHOLIPASE-LIKE PROTEIN 1"/>
    <property type="match status" value="1"/>
</dbReference>
<dbReference type="Proteomes" id="UP000039865">
    <property type="component" value="Unassembled WGS sequence"/>
</dbReference>
<evidence type="ECO:0000259" key="3">
    <source>
        <dbReference type="Pfam" id="PF02230"/>
    </source>
</evidence>
<accession>A0A078AA80</accession>
<organism evidence="4 5">
    <name type="scientific">Stylonychia lemnae</name>
    <name type="common">Ciliate</name>
    <dbReference type="NCBI Taxonomy" id="5949"/>
    <lineage>
        <taxon>Eukaryota</taxon>
        <taxon>Sar</taxon>
        <taxon>Alveolata</taxon>
        <taxon>Ciliophora</taxon>
        <taxon>Intramacronucleata</taxon>
        <taxon>Spirotrichea</taxon>
        <taxon>Stichotrichia</taxon>
        <taxon>Sporadotrichida</taxon>
        <taxon>Oxytrichidae</taxon>
        <taxon>Stylonychinae</taxon>
        <taxon>Stylonychia</taxon>
    </lineage>
</organism>
<dbReference type="EMBL" id="CCKQ01007127">
    <property type="protein sequence ID" value="CDW78472.1"/>
    <property type="molecule type" value="Genomic_DNA"/>
</dbReference>
<dbReference type="OMA" id="WYDILAM"/>
<dbReference type="InParanoid" id="A0A078AA80"/>
<sequence length="266" mass="30278">MLSKYQQKLCQLNNNFIRAGFSTHSHPKFDIQRAADRSIILTPKLAPHKYSLIWLHGLGDSAAGFVDVFLDENFNLVPKNCKVLLLTAPQREVTLNDGMMMNSWYDISNIRGGRPKSMDELYPKYNQEQLMESVDIVTKHIESEIKLVGQSKQIFLGGFSQGCALALATFLKYDKLLGGIIGLSGMNALKFDLNNAPLYEEKKNTPIFLYHGEADNMINYHVAQLSYKEVFDQKFNANLTLESGMEHTLSEKELRLLQKFIHNQMP</sequence>
<dbReference type="GO" id="GO:0005737">
    <property type="term" value="C:cytoplasm"/>
    <property type="evidence" value="ECO:0007669"/>
    <property type="project" value="TreeGrafter"/>
</dbReference>
<keyword evidence="2" id="KW-0378">Hydrolase</keyword>
<dbReference type="AlphaFoldDB" id="A0A078AA80"/>
<evidence type="ECO:0000256" key="2">
    <source>
        <dbReference type="ARBA" id="ARBA00022801"/>
    </source>
</evidence>
<dbReference type="GO" id="GO:0008474">
    <property type="term" value="F:palmitoyl-(protein) hydrolase activity"/>
    <property type="evidence" value="ECO:0007669"/>
    <property type="project" value="TreeGrafter"/>
</dbReference>
<dbReference type="GO" id="GO:0052689">
    <property type="term" value="F:carboxylic ester hydrolase activity"/>
    <property type="evidence" value="ECO:0007669"/>
    <property type="project" value="TreeGrafter"/>
</dbReference>
<dbReference type="Gene3D" id="3.40.50.1820">
    <property type="entry name" value="alpha/beta hydrolase"/>
    <property type="match status" value="1"/>
</dbReference>
<comment type="similarity">
    <text evidence="1">Belongs to the AB hydrolase superfamily. AB hydrolase 2 family.</text>
</comment>
<evidence type="ECO:0000256" key="1">
    <source>
        <dbReference type="ARBA" id="ARBA00006499"/>
    </source>
</evidence>
<protein>
    <submittedName>
        <fullName evidence="4">Phospholipase carboxylesterase family protein</fullName>
    </submittedName>
</protein>
<dbReference type="Pfam" id="PF02230">
    <property type="entry name" value="Abhydrolase_2"/>
    <property type="match status" value="1"/>
</dbReference>
<dbReference type="InterPro" id="IPR050565">
    <property type="entry name" value="LYPA1-2/EST-like"/>
</dbReference>
<dbReference type="SUPFAM" id="SSF53474">
    <property type="entry name" value="alpha/beta-Hydrolases"/>
    <property type="match status" value="1"/>
</dbReference>
<proteinExistence type="inferred from homology"/>
<dbReference type="PANTHER" id="PTHR10655">
    <property type="entry name" value="LYSOPHOSPHOLIPASE-RELATED"/>
    <property type="match status" value="1"/>
</dbReference>
<name>A0A078AA80_STYLE</name>
<dbReference type="InterPro" id="IPR003140">
    <property type="entry name" value="PLipase/COase/thioEstase"/>
</dbReference>
<dbReference type="InterPro" id="IPR029058">
    <property type="entry name" value="AB_hydrolase_fold"/>
</dbReference>
<dbReference type="OrthoDB" id="2418081at2759"/>
<reference evidence="4 5" key="1">
    <citation type="submission" date="2014-06" db="EMBL/GenBank/DDBJ databases">
        <authorList>
            <person name="Swart Estienne"/>
        </authorList>
    </citation>
    <scope>NUCLEOTIDE SEQUENCE [LARGE SCALE GENOMIC DNA]</scope>
    <source>
        <strain evidence="4 5">130c</strain>
    </source>
</reference>
<keyword evidence="5" id="KW-1185">Reference proteome</keyword>
<evidence type="ECO:0000313" key="4">
    <source>
        <dbReference type="EMBL" id="CDW78472.1"/>
    </source>
</evidence>
<gene>
    <name evidence="4" type="primary">Contig10005.g10695</name>
    <name evidence="4" type="ORF">STYLEM_7449</name>
</gene>
<evidence type="ECO:0000313" key="5">
    <source>
        <dbReference type="Proteomes" id="UP000039865"/>
    </source>
</evidence>
<feature type="domain" description="Phospholipase/carboxylesterase/thioesterase" evidence="3">
    <location>
        <begin position="45"/>
        <end position="262"/>
    </location>
</feature>